<dbReference type="AlphaFoldDB" id="A0A6I8V3P8"/>
<comment type="similarity">
    <text evidence="2">Belongs to the TMEM14 family.</text>
</comment>
<evidence type="ECO:0000256" key="3">
    <source>
        <dbReference type="ARBA" id="ARBA00022692"/>
    </source>
</evidence>
<evidence type="ECO:0000313" key="8">
    <source>
        <dbReference type="RefSeq" id="XP_002138125.1"/>
    </source>
</evidence>
<dbReference type="FunCoup" id="A0A6I8V3P8">
    <property type="interactions" value="699"/>
</dbReference>
<dbReference type="GO" id="GO:0031966">
    <property type="term" value="C:mitochondrial membrane"/>
    <property type="evidence" value="ECO:0007669"/>
    <property type="project" value="TreeGrafter"/>
</dbReference>
<dbReference type="KEGG" id="dpo:6898037"/>
<keyword evidence="4 6" id="KW-1133">Transmembrane helix</keyword>
<dbReference type="Pfam" id="PF03647">
    <property type="entry name" value="Tmemb_14"/>
    <property type="match status" value="1"/>
</dbReference>
<keyword evidence="3 6" id="KW-0812">Transmembrane</keyword>
<evidence type="ECO:0000256" key="6">
    <source>
        <dbReference type="SAM" id="Phobius"/>
    </source>
</evidence>
<dbReference type="InterPro" id="IPR005349">
    <property type="entry name" value="TMEM14"/>
</dbReference>
<dbReference type="PANTHER" id="PTHR12668:SF43">
    <property type="entry name" value="TRANSMEMBRANE PROTEIN 14 HOMOLOG"/>
    <property type="match status" value="1"/>
</dbReference>
<evidence type="ECO:0000256" key="1">
    <source>
        <dbReference type="ARBA" id="ARBA00004370"/>
    </source>
</evidence>
<dbReference type="PANTHER" id="PTHR12668">
    <property type="entry name" value="TRANSMEMBRANE PROTEIN 14, 15"/>
    <property type="match status" value="1"/>
</dbReference>
<organism evidence="7 8">
    <name type="scientific">Drosophila pseudoobscura pseudoobscura</name>
    <name type="common">Fruit fly</name>
    <dbReference type="NCBI Taxonomy" id="46245"/>
    <lineage>
        <taxon>Eukaryota</taxon>
        <taxon>Metazoa</taxon>
        <taxon>Ecdysozoa</taxon>
        <taxon>Arthropoda</taxon>
        <taxon>Hexapoda</taxon>
        <taxon>Insecta</taxon>
        <taxon>Pterygota</taxon>
        <taxon>Neoptera</taxon>
        <taxon>Endopterygota</taxon>
        <taxon>Diptera</taxon>
        <taxon>Brachycera</taxon>
        <taxon>Muscomorpha</taxon>
        <taxon>Ephydroidea</taxon>
        <taxon>Drosophilidae</taxon>
        <taxon>Drosophila</taxon>
        <taxon>Sophophora</taxon>
    </lineage>
</organism>
<dbReference type="Proteomes" id="UP000001819">
    <property type="component" value="Chromosome 3"/>
</dbReference>
<gene>
    <name evidence="8" type="primary">LOC6898037</name>
</gene>
<dbReference type="OMA" id="ANSHKIM"/>
<dbReference type="Gene3D" id="1.10.10.1740">
    <property type="entry name" value="Transmembrane protein 14-like"/>
    <property type="match status" value="1"/>
</dbReference>
<comment type="subcellular location">
    <subcellularLocation>
        <location evidence="1">Membrane</location>
    </subcellularLocation>
</comment>
<dbReference type="GO" id="GO:0070453">
    <property type="term" value="P:regulation of heme biosynthetic process"/>
    <property type="evidence" value="ECO:0007669"/>
    <property type="project" value="TreeGrafter"/>
</dbReference>
<feature type="transmembrane region" description="Helical" evidence="6">
    <location>
        <begin position="79"/>
        <end position="98"/>
    </location>
</feature>
<reference evidence="7" key="1">
    <citation type="submission" date="2024-06" db="UniProtKB">
        <authorList>
            <consortium name="RefSeq"/>
        </authorList>
    </citation>
    <scope>NUCLEOTIDE SEQUENCE [LARGE SCALE GENOMIC DNA]</scope>
    <source>
        <strain evidence="7">MV2-25</strain>
    </source>
</reference>
<feature type="transmembrane region" description="Helical" evidence="6">
    <location>
        <begin position="26"/>
        <end position="44"/>
    </location>
</feature>
<dbReference type="InterPro" id="IPR044890">
    <property type="entry name" value="TMEM14_sf"/>
</dbReference>
<evidence type="ECO:0000256" key="2">
    <source>
        <dbReference type="ARBA" id="ARBA00007590"/>
    </source>
</evidence>
<keyword evidence="5 6" id="KW-0472">Membrane</keyword>
<dbReference type="Bgee" id="FBgn0245974">
    <property type="expression patterns" value="Expressed in female reproductive system and 2 other cell types or tissues"/>
</dbReference>
<keyword evidence="7" id="KW-1185">Reference proteome</keyword>
<protein>
    <submittedName>
        <fullName evidence="8">Transmembrane protein 14 homolog</fullName>
    </submittedName>
</protein>
<sequence>MPVDWFGYAYAATVAAGGIMGYAKAASIPSLGAGLAFGALLGYGAHLNSQDQPRPMLQLGTSLFLAGLMGARWNRSGKLMPAGVVCMISVVALVRNLVSYNRYLPLPTSSKGA</sequence>
<evidence type="ECO:0000256" key="5">
    <source>
        <dbReference type="ARBA" id="ARBA00023136"/>
    </source>
</evidence>
<dbReference type="InParanoid" id="A0A6I8V3P8"/>
<proteinExistence type="inferred from homology"/>
<reference evidence="8" key="2">
    <citation type="submission" date="2025-08" db="UniProtKB">
        <authorList>
            <consortium name="RefSeq"/>
        </authorList>
    </citation>
    <scope>IDENTIFICATION</scope>
    <source>
        <strain evidence="8">MV-25-SWS-2005</strain>
        <tissue evidence="8">Whole body</tissue>
    </source>
</reference>
<evidence type="ECO:0000313" key="7">
    <source>
        <dbReference type="Proteomes" id="UP000001819"/>
    </source>
</evidence>
<name>A0A6I8V3P8_DROPS</name>
<dbReference type="RefSeq" id="XP_002138125.1">
    <property type="nucleotide sequence ID" value="XM_002138089.3"/>
</dbReference>
<evidence type="ECO:0000256" key="4">
    <source>
        <dbReference type="ARBA" id="ARBA00022989"/>
    </source>
</evidence>
<dbReference type="GeneID" id="6898037"/>
<accession>A0A6I8V3P8</accession>